<dbReference type="GO" id="GO:0005886">
    <property type="term" value="C:plasma membrane"/>
    <property type="evidence" value="ECO:0007669"/>
    <property type="project" value="TreeGrafter"/>
</dbReference>
<keyword evidence="7" id="KW-0472">Membrane</keyword>
<evidence type="ECO:0000259" key="10">
    <source>
        <dbReference type="PROSITE" id="PS50906"/>
    </source>
</evidence>
<dbReference type="Pfam" id="PF08376">
    <property type="entry name" value="NIT"/>
    <property type="match status" value="1"/>
</dbReference>
<evidence type="ECO:0000256" key="6">
    <source>
        <dbReference type="SAM" id="Coils"/>
    </source>
</evidence>
<keyword evidence="12" id="KW-1185">Reference proteome</keyword>
<keyword evidence="3 5" id="KW-0807">Transducer</keyword>
<keyword evidence="6" id="KW-0175">Coiled coil</keyword>
<dbReference type="Gene3D" id="3.30.450.20">
    <property type="entry name" value="PAS domain"/>
    <property type="match status" value="1"/>
</dbReference>
<evidence type="ECO:0000256" key="7">
    <source>
        <dbReference type="SAM" id="Phobius"/>
    </source>
</evidence>
<comment type="subcellular location">
    <subcellularLocation>
        <location evidence="1">Membrane</location>
    </subcellularLocation>
</comment>
<dbReference type="InterPro" id="IPR004090">
    <property type="entry name" value="Chemotax_Me-accpt_rcpt"/>
</dbReference>
<protein>
    <submittedName>
        <fullName evidence="11">Methyl-accepting chemotaxis protein</fullName>
    </submittedName>
</protein>
<dbReference type="Proteomes" id="UP000502699">
    <property type="component" value="Chromosome"/>
</dbReference>
<dbReference type="InterPro" id="IPR010910">
    <property type="entry name" value="Nitrate/nitrite_sensing_bac"/>
</dbReference>
<dbReference type="GO" id="GO:0004888">
    <property type="term" value="F:transmembrane signaling receptor activity"/>
    <property type="evidence" value="ECO:0007669"/>
    <property type="project" value="InterPro"/>
</dbReference>
<evidence type="ECO:0000256" key="5">
    <source>
        <dbReference type="PROSITE-ProRule" id="PRU00284"/>
    </source>
</evidence>
<evidence type="ECO:0000259" key="8">
    <source>
        <dbReference type="PROSITE" id="PS50111"/>
    </source>
</evidence>
<feature type="coiled-coil region" evidence="6">
    <location>
        <begin position="812"/>
        <end position="850"/>
    </location>
</feature>
<dbReference type="PROSITE" id="PS50885">
    <property type="entry name" value="HAMP"/>
    <property type="match status" value="1"/>
</dbReference>
<dbReference type="InterPro" id="IPR013587">
    <property type="entry name" value="Nitrate/nitrite_sensing"/>
</dbReference>
<proteinExistence type="inferred from homology"/>
<evidence type="ECO:0000256" key="3">
    <source>
        <dbReference type="ARBA" id="ARBA00023224"/>
    </source>
</evidence>
<keyword evidence="7" id="KW-1133">Transmembrane helix</keyword>
<sequence length="861" mass="94122">MLERFSVKTRLILYPVIPLLALLGLTAFSFTQYLAELQSLQRAKTLITLGLALSETAHELQKERGMSSGFLASQGAKFADRLPGQRKAADAQIARLQEVAATLKLEQLSPDYQQTLQAALANLKERTGLHQRIDRLQLRALDAFTTYTDLIDGLLEAALRSSNELTDAQLVRLTNAKSVLMLMKEHIGQERALLSAAFSAGQLSQPNYRLLLELLSAQEYFQHLSLAFALPEQRAALAFALDHPTVREVESIERLVRNTGPNAELNYSAETWFEQITVKIDRLRTVEELLSRDIQSTADRLIGQTKTILLGFGALFVLALALTIVLGGLIARSLLRQMGGELGFAVKVAQAIASGMLDTEIHLQAGDKTSLLASMKHMQQELRNRIETEQRLVAEAQRIQSALDKAATQIMAVGPDERILYMNAAMNRLLQEIEPEIRKHLPEFRADRLLGAPWSALQTSGHRSVLSENRAEQVDEVQLGGRLLRRVITPVINDQGERLGTVIEWTDRTNEARVEQELAALLESALQGDFSVRLDLAGKTGFFRQLSAGLNQILEIVSSSLNDLARVLKSIAQGDLTQGIEHNYAGIFEELKSATDTTLKRLCEIVGQIRETSTSISNAAQEIAAGNADLSRRTESQAGSLEQATSAMEELSATVKHNAENAQQANELALAANQRIQASGQTVRAVVGTMGEIQDSSRRIADIIGVIDAIAFQTNILALNAAVEAARAGEQGRGFAVVAAEVRNLAQRSAQAAKEIKQLILDSIGKIEGGVKLAHQAGAEMNEVVSRFDQIAERIAEIARATLDQSAGISQMTRTIAQLDEMTQQNAALVEQAAAATESLEEQARELVDTVSIFRLELSHA</sequence>
<dbReference type="AlphaFoldDB" id="A0A6G7VEQ6"/>
<keyword evidence="7" id="KW-0812">Transmembrane</keyword>
<dbReference type="InterPro" id="IPR035965">
    <property type="entry name" value="PAS-like_dom_sf"/>
</dbReference>
<evidence type="ECO:0000256" key="2">
    <source>
        <dbReference type="ARBA" id="ARBA00022481"/>
    </source>
</evidence>
<dbReference type="PROSITE" id="PS50111">
    <property type="entry name" value="CHEMOTAXIS_TRANSDUC_2"/>
    <property type="match status" value="1"/>
</dbReference>
<dbReference type="Pfam" id="PF00015">
    <property type="entry name" value="MCPsignal"/>
    <property type="match status" value="1"/>
</dbReference>
<feature type="coiled-coil region" evidence="6">
    <location>
        <begin position="372"/>
        <end position="399"/>
    </location>
</feature>
<dbReference type="PROSITE" id="PS50906">
    <property type="entry name" value="NIT"/>
    <property type="match status" value="1"/>
</dbReference>
<name>A0A6G7VEQ6_9GAMM</name>
<evidence type="ECO:0000313" key="12">
    <source>
        <dbReference type="Proteomes" id="UP000502699"/>
    </source>
</evidence>
<comment type="similarity">
    <text evidence="4">Belongs to the methyl-accepting chemotaxis (MCP) protein family.</text>
</comment>
<dbReference type="GO" id="GO:0007165">
    <property type="term" value="P:signal transduction"/>
    <property type="evidence" value="ECO:0007669"/>
    <property type="project" value="UniProtKB-KW"/>
</dbReference>
<evidence type="ECO:0000313" key="11">
    <source>
        <dbReference type="EMBL" id="QIK38277.1"/>
    </source>
</evidence>
<accession>A0A6G7VEQ6</accession>
<gene>
    <name evidence="11" type="ORF">GWK36_10145</name>
</gene>
<dbReference type="Gene3D" id="1.10.287.950">
    <property type="entry name" value="Methyl-accepting chemotaxis protein"/>
    <property type="match status" value="1"/>
</dbReference>
<keyword evidence="2" id="KW-0488">Methylation</keyword>
<dbReference type="InterPro" id="IPR004089">
    <property type="entry name" value="MCPsignal_dom"/>
</dbReference>
<feature type="transmembrane region" description="Helical" evidence="7">
    <location>
        <begin position="308"/>
        <end position="331"/>
    </location>
</feature>
<feature type="domain" description="HAMP" evidence="9">
    <location>
        <begin position="555"/>
        <end position="607"/>
    </location>
</feature>
<dbReference type="EMBL" id="CP048029">
    <property type="protein sequence ID" value="QIK38277.1"/>
    <property type="molecule type" value="Genomic_DNA"/>
</dbReference>
<feature type="domain" description="Methyl-accepting transducer" evidence="8">
    <location>
        <begin position="612"/>
        <end position="841"/>
    </location>
</feature>
<evidence type="ECO:0000259" key="9">
    <source>
        <dbReference type="PROSITE" id="PS50885"/>
    </source>
</evidence>
<dbReference type="SUPFAM" id="SSF58104">
    <property type="entry name" value="Methyl-accepting chemotaxis protein (MCP) signaling domain"/>
    <property type="match status" value="1"/>
</dbReference>
<evidence type="ECO:0000256" key="1">
    <source>
        <dbReference type="ARBA" id="ARBA00004370"/>
    </source>
</evidence>
<dbReference type="InterPro" id="IPR051310">
    <property type="entry name" value="MCP_chemotaxis"/>
</dbReference>
<reference evidence="12" key="1">
    <citation type="submission" date="2020-01" db="EMBL/GenBank/DDBJ databases">
        <title>Caldichromatium gen. nov., sp. nov., a thermophilic purple sulfur bacterium member of the family Chromatiaceae isolated from Nakabusa hot spring, Japan.</title>
        <authorList>
            <person name="Saini M.K."/>
            <person name="Hanada S."/>
            <person name="Tank M."/>
        </authorList>
    </citation>
    <scope>NUCLEOTIDE SEQUENCE [LARGE SCALE GENOMIC DNA]</scope>
    <source>
        <strain evidence="12">No.7</strain>
    </source>
</reference>
<dbReference type="FunFam" id="1.10.287.950:FF:000001">
    <property type="entry name" value="Methyl-accepting chemotaxis sensory transducer"/>
    <property type="match status" value="1"/>
</dbReference>
<dbReference type="PANTHER" id="PTHR43531:SF14">
    <property type="entry name" value="METHYL-ACCEPTING CHEMOTAXIS PROTEIN I-RELATED"/>
    <property type="match status" value="1"/>
</dbReference>
<dbReference type="PANTHER" id="PTHR43531">
    <property type="entry name" value="PROTEIN ICFG"/>
    <property type="match status" value="1"/>
</dbReference>
<organism evidence="11 12">
    <name type="scientific">Caldichromatium japonicum</name>
    <dbReference type="NCBI Taxonomy" id="2699430"/>
    <lineage>
        <taxon>Bacteria</taxon>
        <taxon>Pseudomonadati</taxon>
        <taxon>Pseudomonadota</taxon>
        <taxon>Gammaproteobacteria</taxon>
        <taxon>Chromatiales</taxon>
        <taxon>Chromatiaceae</taxon>
        <taxon>Caldichromatium</taxon>
    </lineage>
</organism>
<dbReference type="CDD" id="cd11386">
    <property type="entry name" value="MCP_signal"/>
    <property type="match status" value="1"/>
</dbReference>
<evidence type="ECO:0000256" key="4">
    <source>
        <dbReference type="ARBA" id="ARBA00029447"/>
    </source>
</evidence>
<dbReference type="Gene3D" id="6.10.340.10">
    <property type="match status" value="1"/>
</dbReference>
<dbReference type="SUPFAM" id="SSF55785">
    <property type="entry name" value="PYP-like sensor domain (PAS domain)"/>
    <property type="match status" value="1"/>
</dbReference>
<dbReference type="SMART" id="SM00283">
    <property type="entry name" value="MA"/>
    <property type="match status" value="1"/>
</dbReference>
<dbReference type="Pfam" id="PF18947">
    <property type="entry name" value="HAMP_2"/>
    <property type="match status" value="1"/>
</dbReference>
<feature type="domain" description="NIT" evidence="10">
    <location>
        <begin position="51"/>
        <end position="301"/>
    </location>
</feature>
<dbReference type="PRINTS" id="PR00260">
    <property type="entry name" value="CHEMTRNSDUCR"/>
</dbReference>
<dbReference type="RefSeq" id="WP_166271036.1">
    <property type="nucleotide sequence ID" value="NZ_CP048029.1"/>
</dbReference>
<dbReference type="KEGG" id="cjap:GWK36_10145"/>
<feature type="transmembrane region" description="Helical" evidence="7">
    <location>
        <begin position="12"/>
        <end position="35"/>
    </location>
</feature>
<dbReference type="InterPro" id="IPR003660">
    <property type="entry name" value="HAMP_dom"/>
</dbReference>
<dbReference type="GO" id="GO:0006935">
    <property type="term" value="P:chemotaxis"/>
    <property type="evidence" value="ECO:0007669"/>
    <property type="project" value="InterPro"/>
</dbReference>